<evidence type="ECO:0000313" key="8">
    <source>
        <dbReference type="Proteomes" id="UP001157910"/>
    </source>
</evidence>
<feature type="transmembrane region" description="Helical" evidence="6">
    <location>
        <begin position="187"/>
        <end position="205"/>
    </location>
</feature>
<accession>A0ABY1QW34</accession>
<name>A0ABY1QW34_9SPHN</name>
<feature type="transmembrane region" description="Helical" evidence="6">
    <location>
        <begin position="163"/>
        <end position="181"/>
    </location>
</feature>
<dbReference type="EMBL" id="FXUI01000026">
    <property type="protein sequence ID" value="SMP82634.1"/>
    <property type="molecule type" value="Genomic_DNA"/>
</dbReference>
<dbReference type="RefSeq" id="WP_283407214.1">
    <property type="nucleotide sequence ID" value="NZ_FXUI01000026.1"/>
</dbReference>
<gene>
    <name evidence="7" type="ORF">SAMN06296065_1266</name>
</gene>
<dbReference type="Pfam" id="PF13440">
    <property type="entry name" value="Polysacc_synt_3"/>
    <property type="match status" value="1"/>
</dbReference>
<feature type="transmembrane region" description="Helical" evidence="6">
    <location>
        <begin position="268"/>
        <end position="287"/>
    </location>
</feature>
<keyword evidence="3 6" id="KW-0812">Transmembrane</keyword>
<feature type="transmembrane region" description="Helical" evidence="6">
    <location>
        <begin position="349"/>
        <end position="371"/>
    </location>
</feature>
<evidence type="ECO:0000313" key="7">
    <source>
        <dbReference type="EMBL" id="SMP82634.1"/>
    </source>
</evidence>
<feature type="transmembrane region" description="Helical" evidence="6">
    <location>
        <begin position="406"/>
        <end position="425"/>
    </location>
</feature>
<feature type="transmembrane region" description="Helical" evidence="6">
    <location>
        <begin position="383"/>
        <end position="400"/>
    </location>
</feature>
<evidence type="ECO:0000256" key="3">
    <source>
        <dbReference type="ARBA" id="ARBA00022692"/>
    </source>
</evidence>
<dbReference type="PANTHER" id="PTHR30250:SF28">
    <property type="entry name" value="POLYSACCHARIDE BIOSYNTHESIS PROTEIN"/>
    <property type="match status" value="1"/>
</dbReference>
<dbReference type="Proteomes" id="UP001157910">
    <property type="component" value="Unassembled WGS sequence"/>
</dbReference>
<keyword evidence="8" id="KW-1185">Reference proteome</keyword>
<proteinExistence type="predicted"/>
<dbReference type="InterPro" id="IPR050833">
    <property type="entry name" value="Poly_Biosynth_Transport"/>
</dbReference>
<organism evidence="7 8">
    <name type="scientific">Novosphingobium panipatense</name>
    <dbReference type="NCBI Taxonomy" id="428991"/>
    <lineage>
        <taxon>Bacteria</taxon>
        <taxon>Pseudomonadati</taxon>
        <taxon>Pseudomonadota</taxon>
        <taxon>Alphaproteobacteria</taxon>
        <taxon>Sphingomonadales</taxon>
        <taxon>Sphingomonadaceae</taxon>
        <taxon>Novosphingobium</taxon>
    </lineage>
</organism>
<reference evidence="7 8" key="1">
    <citation type="submission" date="2017-05" db="EMBL/GenBank/DDBJ databases">
        <authorList>
            <person name="Varghese N."/>
            <person name="Submissions S."/>
        </authorList>
    </citation>
    <scope>NUCLEOTIDE SEQUENCE [LARGE SCALE GENOMIC DNA]</scope>
    <source>
        <strain evidence="7 8">SM16</strain>
    </source>
</reference>
<evidence type="ECO:0000256" key="1">
    <source>
        <dbReference type="ARBA" id="ARBA00004651"/>
    </source>
</evidence>
<dbReference type="PANTHER" id="PTHR30250">
    <property type="entry name" value="PST FAMILY PREDICTED COLANIC ACID TRANSPORTER"/>
    <property type="match status" value="1"/>
</dbReference>
<keyword evidence="4 6" id="KW-1133">Transmembrane helix</keyword>
<feature type="transmembrane region" description="Helical" evidence="6">
    <location>
        <begin position="89"/>
        <end position="109"/>
    </location>
</feature>
<evidence type="ECO:0000256" key="2">
    <source>
        <dbReference type="ARBA" id="ARBA00022475"/>
    </source>
</evidence>
<evidence type="ECO:0000256" key="4">
    <source>
        <dbReference type="ARBA" id="ARBA00022989"/>
    </source>
</evidence>
<protein>
    <submittedName>
        <fullName evidence="7">Membrane protein involved in the export of O-antigen and teichoic acid</fullName>
    </submittedName>
</protein>
<feature type="transmembrane region" description="Helical" evidence="6">
    <location>
        <begin position="129"/>
        <end position="151"/>
    </location>
</feature>
<keyword evidence="2" id="KW-1003">Cell membrane</keyword>
<feature type="transmembrane region" description="Helical" evidence="6">
    <location>
        <begin position="54"/>
        <end position="77"/>
    </location>
</feature>
<feature type="transmembrane region" description="Helical" evidence="6">
    <location>
        <begin position="308"/>
        <end position="329"/>
    </location>
</feature>
<feature type="transmembrane region" description="Helical" evidence="6">
    <location>
        <begin position="242"/>
        <end position="262"/>
    </location>
</feature>
<keyword evidence="5 6" id="KW-0472">Membrane</keyword>
<comment type="subcellular location">
    <subcellularLocation>
        <location evidence="1">Cell membrane</location>
        <topology evidence="1">Multi-pass membrane protein</topology>
    </subcellularLocation>
</comment>
<feature type="transmembrane region" description="Helical" evidence="6">
    <location>
        <begin position="21"/>
        <end position="42"/>
    </location>
</feature>
<evidence type="ECO:0000256" key="6">
    <source>
        <dbReference type="SAM" id="Phobius"/>
    </source>
</evidence>
<comment type="caution">
    <text evidence="7">The sequence shown here is derived from an EMBL/GenBank/DDBJ whole genome shotgun (WGS) entry which is preliminary data.</text>
</comment>
<sequence>MSYNLFTRLRGMLFHFARNKFFKNVAIVGGGIAVGQSISLAFTPFLTRLYGPQSFGVAAAFAAVVNIIIPIATLGYANAIVLPDEEEGAAAVARLSIFSGIIVAPLALVMVHLGKPWLADWVGLSHASWVLYFVPVAILVQAFLSVANIAAIRQELYVAKAEAYVGSTLLTNLGKLTGGLLAPSSLLLIIITLAGAVANVIIQLFRVRRRGALMVQNWFGLRGITMAARSYKDFCIYKMPQGVLRASILGLPTILLSVLFGSAAAGQYSLAITILGAPVGLIGQAVGDVFLPTITRAINRGSRDAHILLMRATLGMAIASLPFCVLIFWGDLILPLVFGTEWALAGDYIQWLTVWLSCTLISYPAISAFPALRLQSFQLKIEVLYIGLSFAAMYIGFSWYGSDIAAIALFSLVGSLTNMALICMAHKAVYANVRKLSSSSNNHA</sequence>
<evidence type="ECO:0000256" key="5">
    <source>
        <dbReference type="ARBA" id="ARBA00023136"/>
    </source>
</evidence>